<reference evidence="4 5" key="1">
    <citation type="journal article" date="2015" name="Nature">
        <title>rRNA introns, odd ribosomes, and small enigmatic genomes across a large radiation of phyla.</title>
        <authorList>
            <person name="Brown C.T."/>
            <person name="Hug L.A."/>
            <person name="Thomas B.C."/>
            <person name="Sharon I."/>
            <person name="Castelle C.J."/>
            <person name="Singh A."/>
            <person name="Wilkins M.J."/>
            <person name="Williams K.H."/>
            <person name="Banfield J.F."/>
        </authorList>
    </citation>
    <scope>NUCLEOTIDE SEQUENCE [LARGE SCALE GENOMIC DNA]</scope>
</reference>
<dbReference type="CDD" id="cd03586">
    <property type="entry name" value="PolY_Pol_IV_kappa"/>
    <property type="match status" value="1"/>
</dbReference>
<dbReference type="Gene3D" id="3.30.70.270">
    <property type="match status" value="1"/>
</dbReference>
<dbReference type="Proteomes" id="UP000034290">
    <property type="component" value="Unassembled WGS sequence"/>
</dbReference>
<sequence length="396" mass="43716">MRIIAHLDMDAFFAAVEERDKPRLRGLPIVVGSDPEEGRGRGIVATANYAAREYGIRSAMPIREAWRRSEAARREGKPAVAFLGGSYRRYVEVSKRIITMLAEVSPAVEQASVDEAYLDLSHLESFAVARDVCQKLKEWIHSAEGLTASIGIGPNKLIAKVASDFKKPDGLTVVYPKRVEGFLDPLSVRSIPGIGPKAEAALRAAGIVTVRDATALTEEALLDWFGVWGHSLYRKFRGLDDAPVCTAADDAKSVGEQETFRTDTLDGEFLSGRLRELAETVHRRFAAEPPQDLEPVHARQHAVEDDGLVPALERPFEPLGAGVDARDLEPERPQVVGDQAAELGVVVHEQDPGGRGQLVWRKPGKLAFQQRSSSTLRKCTIMDGRPLWYIRCHELW</sequence>
<comment type="cofactor">
    <cofactor evidence="2">
        <name>Mg(2+)</name>
        <dbReference type="ChEBI" id="CHEBI:18420"/>
    </cofactor>
    <text evidence="2">Binds 2 magnesium ions per subunit.</text>
</comment>
<feature type="site" description="Substrate discrimination" evidence="2">
    <location>
        <position position="13"/>
    </location>
</feature>
<dbReference type="PROSITE" id="PS50173">
    <property type="entry name" value="UMUC"/>
    <property type="match status" value="1"/>
</dbReference>
<keyword evidence="2" id="KW-0963">Cytoplasm</keyword>
<keyword evidence="2" id="KW-0479">Metal-binding</keyword>
<dbReference type="GO" id="GO:0005829">
    <property type="term" value="C:cytosol"/>
    <property type="evidence" value="ECO:0007669"/>
    <property type="project" value="TreeGrafter"/>
</dbReference>
<dbReference type="HAMAP" id="MF_01113">
    <property type="entry name" value="DNApol_IV"/>
    <property type="match status" value="1"/>
</dbReference>
<dbReference type="PANTHER" id="PTHR11076:SF33">
    <property type="entry name" value="DNA POLYMERASE KAPPA"/>
    <property type="match status" value="1"/>
</dbReference>
<comment type="subcellular location">
    <subcellularLocation>
        <location evidence="2">Cytoplasm</location>
    </subcellularLocation>
</comment>
<dbReference type="GO" id="GO:0000287">
    <property type="term" value="F:magnesium ion binding"/>
    <property type="evidence" value="ECO:0007669"/>
    <property type="project" value="UniProtKB-UniRule"/>
</dbReference>
<evidence type="ECO:0000259" key="3">
    <source>
        <dbReference type="PROSITE" id="PS50173"/>
    </source>
</evidence>
<gene>
    <name evidence="2" type="primary">dinB</name>
    <name evidence="4" type="ORF">UY81_C0072G0005</name>
</gene>
<dbReference type="GO" id="GO:0006261">
    <property type="term" value="P:DNA-templated DNA replication"/>
    <property type="evidence" value="ECO:0007669"/>
    <property type="project" value="UniProtKB-UniRule"/>
</dbReference>
<dbReference type="InterPro" id="IPR043502">
    <property type="entry name" value="DNA/RNA_pol_sf"/>
</dbReference>
<dbReference type="InterPro" id="IPR022880">
    <property type="entry name" value="DNApol_IV"/>
</dbReference>
<keyword evidence="2" id="KW-0239">DNA-directed DNA polymerase</keyword>
<dbReference type="GO" id="GO:0006281">
    <property type="term" value="P:DNA repair"/>
    <property type="evidence" value="ECO:0007669"/>
    <property type="project" value="UniProtKB-UniRule"/>
</dbReference>
<dbReference type="EMBL" id="LCRM01000072">
    <property type="protein sequence ID" value="KKW34519.1"/>
    <property type="molecule type" value="Genomic_DNA"/>
</dbReference>
<keyword evidence="2" id="KW-0515">Mutator protein</keyword>
<keyword evidence="2" id="KW-0235">DNA replication</keyword>
<organism evidence="4 5">
    <name type="scientific">Candidatus Giovannonibacteria bacterium GW2011_GWA2_53_7</name>
    <dbReference type="NCBI Taxonomy" id="1618650"/>
    <lineage>
        <taxon>Bacteria</taxon>
        <taxon>Candidatus Giovannoniibacteriota</taxon>
    </lineage>
</organism>
<dbReference type="InterPro" id="IPR043128">
    <property type="entry name" value="Rev_trsase/Diguanyl_cyclase"/>
</dbReference>
<dbReference type="Gene3D" id="3.30.1490.100">
    <property type="entry name" value="DNA polymerase, Y-family, little finger domain"/>
    <property type="match status" value="1"/>
</dbReference>
<dbReference type="EC" id="2.7.7.7" evidence="2"/>
<keyword evidence="2" id="KW-0234">DNA repair</keyword>
<dbReference type="InterPro" id="IPR036775">
    <property type="entry name" value="DNA_pol_Y-fam_lit_finger_sf"/>
</dbReference>
<dbReference type="GO" id="GO:0009432">
    <property type="term" value="P:SOS response"/>
    <property type="evidence" value="ECO:0007669"/>
    <property type="project" value="TreeGrafter"/>
</dbReference>
<feature type="domain" description="UmuC" evidence="3">
    <location>
        <begin position="4"/>
        <end position="195"/>
    </location>
</feature>
<dbReference type="PATRIC" id="fig|1618650.3.peg.685"/>
<protein>
    <recommendedName>
        <fullName evidence="2">DNA polymerase IV</fullName>
        <shortName evidence="2">Pol IV</shortName>
        <ecNumber evidence="2">2.7.7.7</ecNumber>
    </recommendedName>
</protein>
<dbReference type="PANTHER" id="PTHR11076">
    <property type="entry name" value="DNA REPAIR POLYMERASE UMUC / TRANSFERASE FAMILY MEMBER"/>
    <property type="match status" value="1"/>
</dbReference>
<dbReference type="InterPro" id="IPR024728">
    <property type="entry name" value="PolY_HhH_motif"/>
</dbReference>
<comment type="subunit">
    <text evidence="2">Monomer.</text>
</comment>
<evidence type="ECO:0000313" key="5">
    <source>
        <dbReference type="Proteomes" id="UP000034290"/>
    </source>
</evidence>
<evidence type="ECO:0000313" key="4">
    <source>
        <dbReference type="EMBL" id="KKW34519.1"/>
    </source>
</evidence>
<name>A0A0G2AP51_9BACT</name>
<dbReference type="NCBIfam" id="NF002677">
    <property type="entry name" value="PRK02406.1"/>
    <property type="match status" value="1"/>
</dbReference>
<comment type="function">
    <text evidence="2">Poorly processive, error-prone DNA polymerase involved in untargeted mutagenesis. Copies undamaged DNA at stalled replication forks, which arise in vivo from mismatched or misaligned primer ends. These misaligned primers can be extended by PolIV. Exhibits no 3'-5' exonuclease (proofreading) activity. May be involved in translesional synthesis, in conjunction with the beta clamp from PolIII.</text>
</comment>
<dbReference type="GO" id="GO:0003887">
    <property type="term" value="F:DNA-directed DNA polymerase activity"/>
    <property type="evidence" value="ECO:0007669"/>
    <property type="project" value="UniProtKB-UniRule"/>
</dbReference>
<keyword evidence="2" id="KW-0238">DNA-binding</keyword>
<dbReference type="GO" id="GO:0003684">
    <property type="term" value="F:damaged DNA binding"/>
    <property type="evidence" value="ECO:0007669"/>
    <property type="project" value="InterPro"/>
</dbReference>
<keyword evidence="2" id="KW-0227">DNA damage</keyword>
<proteinExistence type="inferred from homology"/>
<feature type="active site" evidence="2">
    <location>
        <position position="115"/>
    </location>
</feature>
<keyword evidence="2" id="KW-0460">Magnesium</keyword>
<dbReference type="Gene3D" id="3.40.1170.60">
    <property type="match status" value="1"/>
</dbReference>
<dbReference type="Pfam" id="PF00817">
    <property type="entry name" value="IMS"/>
    <property type="match status" value="1"/>
</dbReference>
<dbReference type="AlphaFoldDB" id="A0A0G2AP51"/>
<dbReference type="GO" id="GO:0042276">
    <property type="term" value="P:error-prone translesion synthesis"/>
    <property type="evidence" value="ECO:0007669"/>
    <property type="project" value="TreeGrafter"/>
</dbReference>
<comment type="similarity">
    <text evidence="1 2">Belongs to the DNA polymerase type-Y family.</text>
</comment>
<dbReference type="Gene3D" id="1.10.150.20">
    <property type="entry name" value="5' to 3' exonuclease, C-terminal subdomain"/>
    <property type="match status" value="1"/>
</dbReference>
<evidence type="ECO:0000256" key="1">
    <source>
        <dbReference type="ARBA" id="ARBA00010945"/>
    </source>
</evidence>
<dbReference type="Pfam" id="PF11798">
    <property type="entry name" value="IMS_HHH"/>
    <property type="match status" value="1"/>
</dbReference>
<feature type="binding site" evidence="2">
    <location>
        <position position="8"/>
    </location>
    <ligand>
        <name>Mg(2+)</name>
        <dbReference type="ChEBI" id="CHEBI:18420"/>
    </ligand>
</feature>
<accession>A0A0G2AP51</accession>
<dbReference type="InterPro" id="IPR001126">
    <property type="entry name" value="UmuC"/>
</dbReference>
<keyword evidence="2" id="KW-0808">Transferase</keyword>
<evidence type="ECO:0000256" key="2">
    <source>
        <dbReference type="HAMAP-Rule" id="MF_01113"/>
    </source>
</evidence>
<dbReference type="InterPro" id="IPR050116">
    <property type="entry name" value="DNA_polymerase-Y"/>
</dbReference>
<feature type="binding site" evidence="2">
    <location>
        <position position="114"/>
    </location>
    <ligand>
        <name>Mg(2+)</name>
        <dbReference type="ChEBI" id="CHEBI:18420"/>
    </ligand>
</feature>
<comment type="catalytic activity">
    <reaction evidence="2">
        <text>DNA(n) + a 2'-deoxyribonucleoside 5'-triphosphate = DNA(n+1) + diphosphate</text>
        <dbReference type="Rhea" id="RHEA:22508"/>
        <dbReference type="Rhea" id="RHEA-COMP:17339"/>
        <dbReference type="Rhea" id="RHEA-COMP:17340"/>
        <dbReference type="ChEBI" id="CHEBI:33019"/>
        <dbReference type="ChEBI" id="CHEBI:61560"/>
        <dbReference type="ChEBI" id="CHEBI:173112"/>
        <dbReference type="EC" id="2.7.7.7"/>
    </reaction>
</comment>
<keyword evidence="2" id="KW-0548">Nucleotidyltransferase</keyword>
<dbReference type="SUPFAM" id="SSF56672">
    <property type="entry name" value="DNA/RNA polymerases"/>
    <property type="match status" value="1"/>
</dbReference>
<comment type="caution">
    <text evidence="4">The sequence shown here is derived from an EMBL/GenBank/DDBJ whole genome shotgun (WGS) entry which is preliminary data.</text>
</comment>